<gene>
    <name evidence="1" type="ordered locus">RIEPE_0514</name>
</gene>
<accession>D4G8U2</accession>
<dbReference type="KEGG" id="rip:RIEPE_0514"/>
<reference evidence="1" key="1">
    <citation type="submission" date="2008-05" db="EMBL/GenBank/DDBJ databases">
        <title>Genome sequence of Riesia pediculicola USDA.</title>
        <authorList>
            <person name="Kirkness E.F."/>
        </authorList>
    </citation>
    <scope>NUCLEOTIDE SEQUENCE [LARGE SCALE GENOMIC DNA]</scope>
    <source>
        <strain evidence="1">USDA</strain>
    </source>
</reference>
<proteinExistence type="predicted"/>
<organism evidence="1 2">
    <name type="scientific">Riesia pediculicola (strain USDA)</name>
    <dbReference type="NCBI Taxonomy" id="515618"/>
    <lineage>
        <taxon>Bacteria</taxon>
        <taxon>Pseudomonadati</taxon>
        <taxon>Pseudomonadota</taxon>
        <taxon>Gammaproteobacteria</taxon>
        <taxon>Enterobacterales</taxon>
        <taxon>Enterobacteriaceae</taxon>
        <taxon>Candidatus Riesia</taxon>
    </lineage>
</organism>
<dbReference type="Proteomes" id="UP000001700">
    <property type="component" value="Chromosome"/>
</dbReference>
<protein>
    <submittedName>
        <fullName evidence="1">Uncharacterized protein</fullName>
    </submittedName>
</protein>
<dbReference type="HOGENOM" id="CLU_3011456_0_0_6"/>
<dbReference type="AlphaFoldDB" id="D4G8U2"/>
<sequence length="56" mass="6914">MDNFLDYRLGLINIERKMQQEDHLSIFNQIERYCLDINFIIIEQFIEINNEFIFSI</sequence>
<name>D4G8U2_RIEPU</name>
<dbReference type="EMBL" id="CP001085">
    <property type="protein sequence ID" value="ADD79798.1"/>
    <property type="molecule type" value="Genomic_DNA"/>
</dbReference>
<keyword evidence="2" id="KW-1185">Reference proteome</keyword>
<evidence type="ECO:0000313" key="1">
    <source>
        <dbReference type="EMBL" id="ADD79798.1"/>
    </source>
</evidence>
<evidence type="ECO:0000313" key="2">
    <source>
        <dbReference type="Proteomes" id="UP000001700"/>
    </source>
</evidence>